<reference evidence="2" key="1">
    <citation type="journal article" date="2014" name="Int. J. Syst. Evol. Microbiol.">
        <title>Complete genome sequence of Corynebacterium casei LMG S-19264T (=DSM 44701T), isolated from a smear-ripened cheese.</title>
        <authorList>
            <consortium name="US DOE Joint Genome Institute (JGI-PGF)"/>
            <person name="Walter F."/>
            <person name="Albersmeier A."/>
            <person name="Kalinowski J."/>
            <person name="Ruckert C."/>
        </authorList>
    </citation>
    <scope>NUCLEOTIDE SEQUENCE</scope>
    <source>
        <strain evidence="2">CGMCC 1.12360</strain>
    </source>
</reference>
<dbReference type="InterPro" id="IPR054845">
    <property type="entry name" value="Exosporium_prot_C"/>
</dbReference>
<sequence>MSHKYDDKSCVSVNQSSHLGECTNEVATQPTLPAAGRTFRIPVTLGEFNVTSHLSSTITFPDPVMEIKNVKKRVEIVQCSLLTPSTDMPGTTSSGPFPLFLRGFVRKNIQYATPVYEPNGECVESELKSFTTRVEFECMTTIEELDNPVVLPVANDSTEYDFARTKKLGTGFPEKDHFHSSDISQFHQESERFYNDFPYCELVSDEILEWDEAIDRQTYGDAPVGEGTFQKVVEKMRLNFVIRILQVQNIEVGGGNGGAG</sequence>
<comment type="caution">
    <text evidence="2">The sequence shown here is derived from an EMBL/GenBank/DDBJ whole genome shotgun (WGS) entry which is preliminary data.</text>
</comment>
<dbReference type="RefSeq" id="WP_229733541.1">
    <property type="nucleotide sequence ID" value="NZ_BMEV01000009.1"/>
</dbReference>
<dbReference type="InterPro" id="IPR057174">
    <property type="entry name" value="DUF7852"/>
</dbReference>
<gene>
    <name evidence="2" type="ORF">GCM10010978_07390</name>
</gene>
<dbReference type="EMBL" id="BMEV01000009">
    <property type="protein sequence ID" value="GGH71445.1"/>
    <property type="molecule type" value="Genomic_DNA"/>
</dbReference>
<reference evidence="2" key="2">
    <citation type="submission" date="2020-09" db="EMBL/GenBank/DDBJ databases">
        <authorList>
            <person name="Sun Q."/>
            <person name="Zhou Y."/>
        </authorList>
    </citation>
    <scope>NUCLEOTIDE SEQUENCE</scope>
    <source>
        <strain evidence="2">CGMCC 1.12360</strain>
    </source>
</reference>
<accession>A0A8J2ZPT5</accession>
<keyword evidence="3" id="KW-1185">Reference proteome</keyword>
<dbReference type="NCBIfam" id="NF045794">
    <property type="entry name" value="CsxC_fam"/>
    <property type="match status" value="1"/>
</dbReference>
<dbReference type="Proteomes" id="UP000602050">
    <property type="component" value="Unassembled WGS sequence"/>
</dbReference>
<feature type="domain" description="DUF7852" evidence="1">
    <location>
        <begin position="36"/>
        <end position="121"/>
    </location>
</feature>
<dbReference type="Pfam" id="PF25250">
    <property type="entry name" value="DUF7852"/>
    <property type="match status" value="1"/>
</dbReference>
<name>A0A8J2ZPT5_9BACI</name>
<organism evidence="2 3">
    <name type="scientific">Compostibacillus humi</name>
    <dbReference type="NCBI Taxonomy" id="1245525"/>
    <lineage>
        <taxon>Bacteria</taxon>
        <taxon>Bacillati</taxon>
        <taxon>Bacillota</taxon>
        <taxon>Bacilli</taxon>
        <taxon>Bacillales</taxon>
        <taxon>Bacillaceae</taxon>
        <taxon>Compostibacillus</taxon>
    </lineage>
</organism>
<evidence type="ECO:0000313" key="3">
    <source>
        <dbReference type="Proteomes" id="UP000602050"/>
    </source>
</evidence>
<evidence type="ECO:0000313" key="2">
    <source>
        <dbReference type="EMBL" id="GGH71445.1"/>
    </source>
</evidence>
<evidence type="ECO:0000259" key="1">
    <source>
        <dbReference type="Pfam" id="PF25250"/>
    </source>
</evidence>
<proteinExistence type="predicted"/>
<protein>
    <recommendedName>
        <fullName evidence="1">DUF7852 domain-containing protein</fullName>
    </recommendedName>
</protein>
<dbReference type="AlphaFoldDB" id="A0A8J2ZPT5"/>